<dbReference type="InterPro" id="IPR045864">
    <property type="entry name" value="aa-tRNA-synth_II/BPL/LPL"/>
</dbReference>
<keyword evidence="4" id="KW-0963">Cytoplasm</keyword>
<keyword evidence="6" id="KW-0547">Nucleotide-binding</keyword>
<evidence type="ECO:0000256" key="3">
    <source>
        <dbReference type="ARBA" id="ARBA00012816"/>
    </source>
</evidence>
<dbReference type="AlphaFoldDB" id="A0A1X0QE75"/>
<comment type="catalytic activity">
    <reaction evidence="11">
        <text>tRNA(Asn) + L-asparagine + ATP = L-asparaginyl-tRNA(Asn) + AMP + diphosphate + H(+)</text>
        <dbReference type="Rhea" id="RHEA:11180"/>
        <dbReference type="Rhea" id="RHEA-COMP:9659"/>
        <dbReference type="Rhea" id="RHEA-COMP:9674"/>
        <dbReference type="ChEBI" id="CHEBI:15378"/>
        <dbReference type="ChEBI" id="CHEBI:30616"/>
        <dbReference type="ChEBI" id="CHEBI:33019"/>
        <dbReference type="ChEBI" id="CHEBI:58048"/>
        <dbReference type="ChEBI" id="CHEBI:78442"/>
        <dbReference type="ChEBI" id="CHEBI:78515"/>
        <dbReference type="ChEBI" id="CHEBI:456215"/>
        <dbReference type="EC" id="6.1.1.22"/>
    </reaction>
</comment>
<reference evidence="13 14" key="1">
    <citation type="journal article" date="2017" name="Environ. Microbiol.">
        <title>Decay of the glycolytic pathway and adaptation to intranuclear parasitism within Enterocytozoonidae microsporidia.</title>
        <authorList>
            <person name="Wiredu Boakye D."/>
            <person name="Jaroenlak P."/>
            <person name="Prachumwat A."/>
            <person name="Williams T.A."/>
            <person name="Bateman K.S."/>
            <person name="Itsathitphaisarn O."/>
            <person name="Sritunyalucksana K."/>
            <person name="Paszkiewicz K.H."/>
            <person name="Moore K.A."/>
            <person name="Stentiford G.D."/>
            <person name="Williams B.A."/>
        </authorList>
    </citation>
    <scope>NUCLEOTIDE SEQUENCE [LARGE SCALE GENOMIC DNA]</scope>
    <source>
        <strain evidence="13 14">GB1</strain>
    </source>
</reference>
<dbReference type="GO" id="GO:0005737">
    <property type="term" value="C:cytoplasm"/>
    <property type="evidence" value="ECO:0007669"/>
    <property type="project" value="UniProtKB-SubCell"/>
</dbReference>
<dbReference type="GO" id="GO:0006421">
    <property type="term" value="P:asparaginyl-tRNA aminoacylation"/>
    <property type="evidence" value="ECO:0007669"/>
    <property type="project" value="TreeGrafter"/>
</dbReference>
<dbReference type="GO" id="GO:0004816">
    <property type="term" value="F:asparagine-tRNA ligase activity"/>
    <property type="evidence" value="ECO:0007669"/>
    <property type="project" value="UniProtKB-EC"/>
</dbReference>
<evidence type="ECO:0000313" key="14">
    <source>
        <dbReference type="Proteomes" id="UP000192356"/>
    </source>
</evidence>
<evidence type="ECO:0000256" key="6">
    <source>
        <dbReference type="ARBA" id="ARBA00022741"/>
    </source>
</evidence>
<dbReference type="PANTHER" id="PTHR22594">
    <property type="entry name" value="ASPARTYL/LYSYL-TRNA SYNTHETASE"/>
    <property type="match status" value="1"/>
</dbReference>
<dbReference type="EMBL" id="LVKB01000004">
    <property type="protein sequence ID" value="ORD97974.1"/>
    <property type="molecule type" value="Genomic_DNA"/>
</dbReference>
<evidence type="ECO:0000256" key="1">
    <source>
        <dbReference type="ARBA" id="ARBA00004496"/>
    </source>
</evidence>
<feature type="domain" description="Aminoacyl-transfer RNA synthetases class-II family profile" evidence="12">
    <location>
        <begin position="143"/>
        <end position="435"/>
    </location>
</feature>
<proteinExistence type="inferred from homology"/>
<keyword evidence="7" id="KW-0067">ATP-binding</keyword>
<name>A0A1X0QE75_9MICR</name>
<protein>
    <recommendedName>
        <fullName evidence="3">asparagine--tRNA ligase</fullName>
        <ecNumber evidence="3">6.1.1.22</ecNumber>
    </recommendedName>
    <alternativeName>
        <fullName evidence="10">Asparaginyl-tRNA synthetase</fullName>
    </alternativeName>
</protein>
<dbReference type="EC" id="6.1.1.22" evidence="3"/>
<dbReference type="PROSITE" id="PS50862">
    <property type="entry name" value="AA_TRNA_LIGASE_II"/>
    <property type="match status" value="1"/>
</dbReference>
<dbReference type="InterPro" id="IPR012340">
    <property type="entry name" value="NA-bd_OB-fold"/>
</dbReference>
<evidence type="ECO:0000259" key="12">
    <source>
        <dbReference type="PROSITE" id="PS50862"/>
    </source>
</evidence>
<dbReference type="OrthoDB" id="1931232at2759"/>
<gene>
    <name evidence="13" type="primary">SYNC</name>
    <name evidence="13" type="ORF">HERIO_154</name>
</gene>
<dbReference type="Gene3D" id="3.30.930.10">
    <property type="entry name" value="Bira Bifunctional Protein, Domain 2"/>
    <property type="match status" value="1"/>
</dbReference>
<dbReference type="Proteomes" id="UP000192356">
    <property type="component" value="Unassembled WGS sequence"/>
</dbReference>
<dbReference type="Pfam" id="PF00152">
    <property type="entry name" value="tRNA-synt_2"/>
    <property type="match status" value="1"/>
</dbReference>
<keyword evidence="14" id="KW-1185">Reference proteome</keyword>
<keyword evidence="5" id="KW-0436">Ligase</keyword>
<sequence length="443" mass="50812">MDEITTKIDNLNVKSGYKPVKLKNISKDMVGEKVHFFGWVSKCRAQKNVSFMDIVSGYSTIKAVFKGCVKHTIHTSLHICGEVKENLGKDKSEFEIVVDSYEIYLGKQAPVLPIASDSNKDDLLKHGHLAIRFPERRLFLEARSALLKVIREYFDKKEYTEVTPPVIVQTQVEGGATLFKVDYYGKTSYLTQSSQLYLETVAPVVGSAYCIMPSFRAEKSYTNRHLTEYTHVEAEVTDIDFEGLMDGIEDLMKFVTKRFYEVMIDKIKQVYPEFIEKDSSEAPYLRVSHKEAIDFLIKKEHKKPNGECYKQGDDISDSSERFLVKEMSKGRPMFLTNFPIEHKPFYVKRSDSSVYACDLLAAGVGEILGGSMREDDYEKLIEGFEREKINPEPYYWYLDLAKYGPSSHGGWGLGFERLLCTLMSYDHIDKACLYPRKPDRCTP</sequence>
<keyword evidence="8" id="KW-0648">Protein biosynthesis</keyword>
<evidence type="ECO:0000256" key="5">
    <source>
        <dbReference type="ARBA" id="ARBA00022598"/>
    </source>
</evidence>
<dbReference type="GO" id="GO:0005524">
    <property type="term" value="F:ATP binding"/>
    <property type="evidence" value="ECO:0007669"/>
    <property type="project" value="UniProtKB-KW"/>
</dbReference>
<organism evidence="13 14">
    <name type="scientific">Hepatospora eriocheir</name>
    <dbReference type="NCBI Taxonomy" id="1081669"/>
    <lineage>
        <taxon>Eukaryota</taxon>
        <taxon>Fungi</taxon>
        <taxon>Fungi incertae sedis</taxon>
        <taxon>Microsporidia</taxon>
        <taxon>Hepatosporidae</taxon>
        <taxon>Hepatospora</taxon>
    </lineage>
</organism>
<evidence type="ECO:0000256" key="9">
    <source>
        <dbReference type="ARBA" id="ARBA00023146"/>
    </source>
</evidence>
<keyword evidence="9" id="KW-0030">Aminoacyl-tRNA synthetase</keyword>
<evidence type="ECO:0000256" key="7">
    <source>
        <dbReference type="ARBA" id="ARBA00022840"/>
    </source>
</evidence>
<dbReference type="Gene3D" id="2.40.50.140">
    <property type="entry name" value="Nucleic acid-binding proteins"/>
    <property type="match status" value="1"/>
</dbReference>
<evidence type="ECO:0000256" key="11">
    <source>
        <dbReference type="ARBA" id="ARBA00047844"/>
    </source>
</evidence>
<dbReference type="PANTHER" id="PTHR22594:SF16">
    <property type="entry name" value="ASPARAGINE--TRNA LIGASE, CYTOPLASMIC"/>
    <property type="match status" value="1"/>
</dbReference>
<evidence type="ECO:0000256" key="10">
    <source>
        <dbReference type="ARBA" id="ARBA00029886"/>
    </source>
</evidence>
<accession>A0A1X0QE75</accession>
<comment type="subcellular location">
    <subcellularLocation>
        <location evidence="1">Cytoplasm</location>
    </subcellularLocation>
</comment>
<evidence type="ECO:0000256" key="4">
    <source>
        <dbReference type="ARBA" id="ARBA00022490"/>
    </source>
</evidence>
<comment type="similarity">
    <text evidence="2">Belongs to the class-II aminoacyl-tRNA synthetase family.</text>
</comment>
<dbReference type="InterPro" id="IPR004364">
    <property type="entry name" value="Aa-tRNA-synt_II"/>
</dbReference>
<comment type="caution">
    <text evidence="13">The sequence shown here is derived from an EMBL/GenBank/DDBJ whole genome shotgun (WGS) entry which is preliminary data.</text>
</comment>
<dbReference type="VEuPathDB" id="MicrosporidiaDB:HERIO_154"/>
<dbReference type="VEuPathDB" id="MicrosporidiaDB:A0H76_1937"/>
<evidence type="ECO:0000256" key="8">
    <source>
        <dbReference type="ARBA" id="ARBA00022917"/>
    </source>
</evidence>
<dbReference type="InterPro" id="IPR006195">
    <property type="entry name" value="aa-tRNA-synth_II"/>
</dbReference>
<evidence type="ECO:0000313" key="13">
    <source>
        <dbReference type="EMBL" id="ORD97974.1"/>
    </source>
</evidence>
<evidence type="ECO:0000256" key="2">
    <source>
        <dbReference type="ARBA" id="ARBA00008226"/>
    </source>
</evidence>
<dbReference type="PRINTS" id="PR01042">
    <property type="entry name" value="TRNASYNTHASP"/>
</dbReference>
<dbReference type="InterPro" id="IPR002312">
    <property type="entry name" value="Asp/Asn-tRNA-synth_IIb"/>
</dbReference>
<dbReference type="SUPFAM" id="SSF55681">
    <property type="entry name" value="Class II aaRS and biotin synthetases"/>
    <property type="match status" value="1"/>
</dbReference>
<dbReference type="SUPFAM" id="SSF50249">
    <property type="entry name" value="Nucleic acid-binding proteins"/>
    <property type="match status" value="1"/>
</dbReference>